<organism evidence="1">
    <name type="scientific">Arundo donax</name>
    <name type="common">Giant reed</name>
    <name type="synonym">Donax arundinaceus</name>
    <dbReference type="NCBI Taxonomy" id="35708"/>
    <lineage>
        <taxon>Eukaryota</taxon>
        <taxon>Viridiplantae</taxon>
        <taxon>Streptophyta</taxon>
        <taxon>Embryophyta</taxon>
        <taxon>Tracheophyta</taxon>
        <taxon>Spermatophyta</taxon>
        <taxon>Magnoliopsida</taxon>
        <taxon>Liliopsida</taxon>
        <taxon>Poales</taxon>
        <taxon>Poaceae</taxon>
        <taxon>PACMAD clade</taxon>
        <taxon>Arundinoideae</taxon>
        <taxon>Arundineae</taxon>
        <taxon>Arundo</taxon>
    </lineage>
</organism>
<name>A0A0A9BWA3_ARUDO</name>
<protein>
    <submittedName>
        <fullName evidence="1">Uncharacterized protein</fullName>
    </submittedName>
</protein>
<dbReference type="AlphaFoldDB" id="A0A0A9BWA3"/>
<dbReference type="EMBL" id="GBRH01230329">
    <property type="protein sequence ID" value="JAD67566.1"/>
    <property type="molecule type" value="Transcribed_RNA"/>
</dbReference>
<proteinExistence type="predicted"/>
<sequence length="41" mass="4791">MVSSSSSSSTTFKSKNKFRGSMPAWREWWGRRGENGDRRRP</sequence>
<evidence type="ECO:0000313" key="1">
    <source>
        <dbReference type="EMBL" id="JAD67566.1"/>
    </source>
</evidence>
<accession>A0A0A9BWA3</accession>
<reference evidence="1" key="1">
    <citation type="submission" date="2014-09" db="EMBL/GenBank/DDBJ databases">
        <authorList>
            <person name="Magalhaes I.L.F."/>
            <person name="Oliveira U."/>
            <person name="Santos F.R."/>
            <person name="Vidigal T.H.D.A."/>
            <person name="Brescovit A.D."/>
            <person name="Santos A.J."/>
        </authorList>
    </citation>
    <scope>NUCLEOTIDE SEQUENCE</scope>
    <source>
        <tissue evidence="1">Shoot tissue taken approximately 20 cm above the soil surface</tissue>
    </source>
</reference>
<reference evidence="1" key="2">
    <citation type="journal article" date="2015" name="Data Brief">
        <title>Shoot transcriptome of the giant reed, Arundo donax.</title>
        <authorList>
            <person name="Barrero R.A."/>
            <person name="Guerrero F.D."/>
            <person name="Moolhuijzen P."/>
            <person name="Goolsby J.A."/>
            <person name="Tidwell J."/>
            <person name="Bellgard S.E."/>
            <person name="Bellgard M.I."/>
        </authorList>
    </citation>
    <scope>NUCLEOTIDE SEQUENCE</scope>
    <source>
        <tissue evidence="1">Shoot tissue taken approximately 20 cm above the soil surface</tissue>
    </source>
</reference>